<dbReference type="PANTHER" id="PTHR46648:SF1">
    <property type="entry name" value="ADENOSINE 5'-MONOPHOSPHORAMIDASE HNT1"/>
    <property type="match status" value="1"/>
</dbReference>
<evidence type="ECO:0000256" key="3">
    <source>
        <dbReference type="PROSITE-ProRule" id="PRU00464"/>
    </source>
</evidence>
<feature type="domain" description="HIT" evidence="4">
    <location>
        <begin position="7"/>
        <end position="113"/>
    </location>
</feature>
<dbReference type="GO" id="GO:0009117">
    <property type="term" value="P:nucleotide metabolic process"/>
    <property type="evidence" value="ECO:0007669"/>
    <property type="project" value="TreeGrafter"/>
</dbReference>
<dbReference type="PROSITE" id="PS51084">
    <property type="entry name" value="HIT_2"/>
    <property type="match status" value="1"/>
</dbReference>
<evidence type="ECO:0000313" key="5">
    <source>
        <dbReference type="EMBL" id="KKS46913.1"/>
    </source>
</evidence>
<comment type="caution">
    <text evidence="5">The sequence shown here is derived from an EMBL/GenBank/DDBJ whole genome shotgun (WGS) entry which is preliminary data.</text>
</comment>
<feature type="active site" description="Tele-AMP-histidine intermediate" evidence="1">
    <location>
        <position position="100"/>
    </location>
</feature>
<dbReference type="Gene3D" id="3.30.428.10">
    <property type="entry name" value="HIT-like"/>
    <property type="match status" value="1"/>
</dbReference>
<gene>
    <name evidence="5" type="ORF">UV12_C0015G0007</name>
</gene>
<accession>A0A0G1CB90</accession>
<proteinExistence type="predicted"/>
<reference evidence="5 6" key="1">
    <citation type="journal article" date="2015" name="Nature">
        <title>rRNA introns, odd ribosomes, and small enigmatic genomes across a large radiation of phyla.</title>
        <authorList>
            <person name="Brown C.T."/>
            <person name="Hug L.A."/>
            <person name="Thomas B.C."/>
            <person name="Sharon I."/>
            <person name="Castelle C.J."/>
            <person name="Singh A."/>
            <person name="Wilkins M.J."/>
            <person name="Williams K.H."/>
            <person name="Banfield J.F."/>
        </authorList>
    </citation>
    <scope>NUCLEOTIDE SEQUENCE [LARGE SCALE GENOMIC DNA]</scope>
</reference>
<evidence type="ECO:0000256" key="2">
    <source>
        <dbReference type="PIRSR" id="PIRSR601310-3"/>
    </source>
</evidence>
<evidence type="ECO:0000313" key="6">
    <source>
        <dbReference type="Proteomes" id="UP000034704"/>
    </source>
</evidence>
<dbReference type="EMBL" id="LCDG01000015">
    <property type="protein sequence ID" value="KKS46913.1"/>
    <property type="molecule type" value="Genomic_DNA"/>
</dbReference>
<evidence type="ECO:0000256" key="1">
    <source>
        <dbReference type="PIRSR" id="PIRSR601310-1"/>
    </source>
</evidence>
<dbReference type="STRING" id="1618756.UV12_C0015G0007"/>
<name>A0A0G1CB90_9BACT</name>
<keyword evidence="5" id="KW-0378">Hydrolase</keyword>
<dbReference type="Pfam" id="PF01230">
    <property type="entry name" value="HIT"/>
    <property type="match status" value="1"/>
</dbReference>
<organism evidence="5 6">
    <name type="scientific">Candidatus Nomurabacteria bacterium GW2011_GWC2_42_20</name>
    <dbReference type="NCBI Taxonomy" id="1618756"/>
    <lineage>
        <taxon>Bacteria</taxon>
        <taxon>Candidatus Nomuraibacteriota</taxon>
    </lineage>
</organism>
<dbReference type="GO" id="GO:0016787">
    <property type="term" value="F:hydrolase activity"/>
    <property type="evidence" value="ECO:0007669"/>
    <property type="project" value="UniProtKB-KW"/>
</dbReference>
<dbReference type="PANTHER" id="PTHR46648">
    <property type="entry name" value="HIT FAMILY PROTEIN 1"/>
    <property type="match status" value="1"/>
</dbReference>
<dbReference type="PRINTS" id="PR00332">
    <property type="entry name" value="HISTRIAD"/>
</dbReference>
<sequence length="137" mass="15361">MTLSKDIFCAIATNDAPALIIAENDLAVAFLDREPTTEGHVLIIPKRHADDILDISREEITAVMSLAQHVAIILRNILGYTSVILHQVNGVEAQDIRHFHLHVYGGPNKIQHYYQQFGSTDDLNKALLDTMKKMTQE</sequence>
<dbReference type="AlphaFoldDB" id="A0A0G1CB90"/>
<dbReference type="SUPFAM" id="SSF54197">
    <property type="entry name" value="HIT-like"/>
    <property type="match status" value="1"/>
</dbReference>
<feature type="short sequence motif" description="Histidine triad motif" evidence="2 3">
    <location>
        <begin position="98"/>
        <end position="102"/>
    </location>
</feature>
<dbReference type="Proteomes" id="UP000034704">
    <property type="component" value="Unassembled WGS sequence"/>
</dbReference>
<dbReference type="InterPro" id="IPR001310">
    <property type="entry name" value="Histidine_triad_HIT"/>
</dbReference>
<dbReference type="InterPro" id="IPR011146">
    <property type="entry name" value="HIT-like"/>
</dbReference>
<evidence type="ECO:0000259" key="4">
    <source>
        <dbReference type="PROSITE" id="PS51084"/>
    </source>
</evidence>
<protein>
    <submittedName>
        <fullName evidence="5">Histidine triad (HIT) hydrolase-like protein</fullName>
    </submittedName>
</protein>
<dbReference type="InterPro" id="IPR036265">
    <property type="entry name" value="HIT-like_sf"/>
</dbReference>